<dbReference type="AlphaFoldDB" id="A0A4C1TJ96"/>
<accession>A0A4C1TJ96</accession>
<organism evidence="1 2">
    <name type="scientific">Eumeta variegata</name>
    <name type="common">Bagworm moth</name>
    <name type="synonym">Eumeta japonica</name>
    <dbReference type="NCBI Taxonomy" id="151549"/>
    <lineage>
        <taxon>Eukaryota</taxon>
        <taxon>Metazoa</taxon>
        <taxon>Ecdysozoa</taxon>
        <taxon>Arthropoda</taxon>
        <taxon>Hexapoda</taxon>
        <taxon>Insecta</taxon>
        <taxon>Pterygota</taxon>
        <taxon>Neoptera</taxon>
        <taxon>Endopterygota</taxon>
        <taxon>Lepidoptera</taxon>
        <taxon>Glossata</taxon>
        <taxon>Ditrysia</taxon>
        <taxon>Tineoidea</taxon>
        <taxon>Psychidae</taxon>
        <taxon>Oiketicinae</taxon>
        <taxon>Eumeta</taxon>
    </lineage>
</organism>
<sequence length="104" mass="11782">MFVNFAIGQEQDLTERGTRLAALASELVTNGDLTLYKCITFAIQIRGFAPSSARRRNKAAAVMAEVVFFTSRPGIGFERRRWECEANARSQRRRPPGAWKSFRV</sequence>
<proteinExistence type="predicted"/>
<dbReference type="EMBL" id="BGZK01000065">
    <property type="protein sequence ID" value="GBP14563.1"/>
    <property type="molecule type" value="Genomic_DNA"/>
</dbReference>
<evidence type="ECO:0000313" key="2">
    <source>
        <dbReference type="Proteomes" id="UP000299102"/>
    </source>
</evidence>
<name>A0A4C1TJ96_EUMVA</name>
<dbReference type="Proteomes" id="UP000299102">
    <property type="component" value="Unassembled WGS sequence"/>
</dbReference>
<protein>
    <submittedName>
        <fullName evidence="1">Uncharacterized protein</fullName>
    </submittedName>
</protein>
<evidence type="ECO:0000313" key="1">
    <source>
        <dbReference type="EMBL" id="GBP14563.1"/>
    </source>
</evidence>
<comment type="caution">
    <text evidence="1">The sequence shown here is derived from an EMBL/GenBank/DDBJ whole genome shotgun (WGS) entry which is preliminary data.</text>
</comment>
<gene>
    <name evidence="1" type="ORF">EVAR_93442_1</name>
</gene>
<keyword evidence="2" id="KW-1185">Reference proteome</keyword>
<reference evidence="1 2" key="1">
    <citation type="journal article" date="2019" name="Commun. Biol.">
        <title>The bagworm genome reveals a unique fibroin gene that provides high tensile strength.</title>
        <authorList>
            <person name="Kono N."/>
            <person name="Nakamura H."/>
            <person name="Ohtoshi R."/>
            <person name="Tomita M."/>
            <person name="Numata K."/>
            <person name="Arakawa K."/>
        </authorList>
    </citation>
    <scope>NUCLEOTIDE SEQUENCE [LARGE SCALE GENOMIC DNA]</scope>
</reference>